<feature type="domain" description="HTH myb-type" evidence="6">
    <location>
        <begin position="147"/>
        <end position="192"/>
    </location>
</feature>
<reference evidence="7 8" key="1">
    <citation type="submission" date="2024-04" db="EMBL/GenBank/DDBJ databases">
        <title>Tritrichomonas musculus Genome.</title>
        <authorList>
            <person name="Alves-Ferreira E."/>
            <person name="Grigg M."/>
            <person name="Lorenzi H."/>
            <person name="Galac M."/>
        </authorList>
    </citation>
    <scope>NUCLEOTIDE SEQUENCE [LARGE SCALE GENOMIC DNA]</scope>
    <source>
        <strain evidence="7 8">EAF2021</strain>
    </source>
</reference>
<evidence type="ECO:0000256" key="2">
    <source>
        <dbReference type="ARBA" id="ARBA00023125"/>
    </source>
</evidence>
<accession>A0ABR2H809</accession>
<feature type="domain" description="Myb-like" evidence="5">
    <location>
        <begin position="139"/>
        <end position="189"/>
    </location>
</feature>
<dbReference type="InterPro" id="IPR001005">
    <property type="entry name" value="SANT/Myb"/>
</dbReference>
<dbReference type="Proteomes" id="UP001470230">
    <property type="component" value="Unassembled WGS sequence"/>
</dbReference>
<feature type="domain" description="Myb-like" evidence="5">
    <location>
        <begin position="87"/>
        <end position="138"/>
    </location>
</feature>
<dbReference type="EMBL" id="JAPFFF010000038">
    <property type="protein sequence ID" value="KAK8842363.1"/>
    <property type="molecule type" value="Genomic_DNA"/>
</dbReference>
<evidence type="ECO:0008006" key="9">
    <source>
        <dbReference type="Google" id="ProtNLM"/>
    </source>
</evidence>
<proteinExistence type="predicted"/>
<organism evidence="7 8">
    <name type="scientific">Tritrichomonas musculus</name>
    <dbReference type="NCBI Taxonomy" id="1915356"/>
    <lineage>
        <taxon>Eukaryota</taxon>
        <taxon>Metamonada</taxon>
        <taxon>Parabasalia</taxon>
        <taxon>Tritrichomonadida</taxon>
        <taxon>Tritrichomonadidae</taxon>
        <taxon>Tritrichomonas</taxon>
    </lineage>
</organism>
<protein>
    <recommendedName>
        <fullName evidence="9">Myb-like DNA-binding domain containing protein</fullName>
    </recommendedName>
</protein>
<dbReference type="CDD" id="cd00167">
    <property type="entry name" value="SANT"/>
    <property type="match status" value="2"/>
</dbReference>
<keyword evidence="4" id="KW-0539">Nucleus</keyword>
<dbReference type="PROSITE" id="PS50090">
    <property type="entry name" value="MYB_LIKE"/>
    <property type="match status" value="2"/>
</dbReference>
<dbReference type="Pfam" id="PF13921">
    <property type="entry name" value="Myb_DNA-bind_6"/>
    <property type="match status" value="1"/>
</dbReference>
<evidence type="ECO:0000256" key="1">
    <source>
        <dbReference type="ARBA" id="ARBA00023015"/>
    </source>
</evidence>
<keyword evidence="1" id="KW-0805">Transcription regulation</keyword>
<gene>
    <name evidence="7" type="ORF">M9Y10_025942</name>
</gene>
<dbReference type="SUPFAM" id="SSF46689">
    <property type="entry name" value="Homeodomain-like"/>
    <property type="match status" value="1"/>
</dbReference>
<dbReference type="SMART" id="SM00717">
    <property type="entry name" value="SANT"/>
    <property type="match status" value="2"/>
</dbReference>
<dbReference type="PANTHER" id="PTHR46621">
    <property type="entry name" value="SNRNA-ACTIVATING PROTEIN COMPLEX SUBUNIT 4"/>
    <property type="match status" value="1"/>
</dbReference>
<sequence length="276" mass="32650">MHRGYNCHQIQESFHDSFLEPNGMHFGNSNLEATNLSNCYYFHFNTYKIRNQNTNAIVNSKNIDSCKMIEPKSKSLKDFSLKNVNQPKSLSRVHWTKEEDEKLRKLVELHGTKKWKYISELLKTKNGKQCRDHYKNVLDPEIKNSLWTAEEERTLILKYEQFGPCWSKIKIFLPGRTSEMIKNYINMLIKQKGSDIFNNYKESSQKMIDFNSKNYEFQDSVFIPPDINYLLNRKTLATINDDACDLKTKELEGKNNISYQDISYFLNRPSRFSYTI</sequence>
<dbReference type="InterPro" id="IPR017930">
    <property type="entry name" value="Myb_dom"/>
</dbReference>
<dbReference type="PROSITE" id="PS51294">
    <property type="entry name" value="HTH_MYB"/>
    <property type="match status" value="2"/>
</dbReference>
<evidence type="ECO:0000259" key="6">
    <source>
        <dbReference type="PROSITE" id="PS51294"/>
    </source>
</evidence>
<dbReference type="InterPro" id="IPR009057">
    <property type="entry name" value="Homeodomain-like_sf"/>
</dbReference>
<evidence type="ECO:0000313" key="8">
    <source>
        <dbReference type="Proteomes" id="UP001470230"/>
    </source>
</evidence>
<keyword evidence="3" id="KW-0804">Transcription</keyword>
<dbReference type="PANTHER" id="PTHR46621:SF1">
    <property type="entry name" value="SNRNA-ACTIVATING PROTEIN COMPLEX SUBUNIT 4"/>
    <property type="match status" value="1"/>
</dbReference>
<evidence type="ECO:0000256" key="4">
    <source>
        <dbReference type="ARBA" id="ARBA00023242"/>
    </source>
</evidence>
<feature type="domain" description="HTH myb-type" evidence="6">
    <location>
        <begin position="88"/>
        <end position="142"/>
    </location>
</feature>
<dbReference type="InterPro" id="IPR051575">
    <property type="entry name" value="Myb-like_DNA-bd"/>
</dbReference>
<keyword evidence="8" id="KW-1185">Reference proteome</keyword>
<evidence type="ECO:0000259" key="5">
    <source>
        <dbReference type="PROSITE" id="PS50090"/>
    </source>
</evidence>
<evidence type="ECO:0000313" key="7">
    <source>
        <dbReference type="EMBL" id="KAK8842363.1"/>
    </source>
</evidence>
<keyword evidence="2" id="KW-0238">DNA-binding</keyword>
<evidence type="ECO:0000256" key="3">
    <source>
        <dbReference type="ARBA" id="ARBA00023163"/>
    </source>
</evidence>
<name>A0ABR2H809_9EUKA</name>
<comment type="caution">
    <text evidence="7">The sequence shown here is derived from an EMBL/GenBank/DDBJ whole genome shotgun (WGS) entry which is preliminary data.</text>
</comment>
<dbReference type="Gene3D" id="1.10.10.60">
    <property type="entry name" value="Homeodomain-like"/>
    <property type="match status" value="2"/>
</dbReference>